<sequence length="836" mass="92277">MKQQCIDAVEQAIGRKLRVNEAQDIEAKIIEAKKSLARGDRAKWQQMTENERLLEASKIVGMNALAEVKRKNMILANDILTQNRNLEILKDQNHKLPVRERVDRMVANYGDMSGIQSIDSKAHAIASIYRGALVDLYTNIKGAMGLYTDKDMVNKVVRELFKQDTGDATAKKIAEKMSVVFEDMRVRFNRSGGDVGKLDDFGMPQTHSSEKLLEAGRDKWVDFAFERINREKYVNEDGSLYSDQQIKDLLEYAYQTIVTNGANKLEVGRQNTGGGTSKVTNKHSEGRVLHFKDADAWMDYQAEFGGMPFVDVIEAHITGLSKDIALVENLGSNPKNAMRILMDSARKLEAEQGIETKKTDKTLNRAQAMFDEFMGANRAESEVLANVGLAYRSMNVASMLGGTTLSSVTDQAMTAKTAAVHGIAYRKVFGELVKNLNPKNKEDRELAHSLGLATQEMLGSIARWSDDGLTSVHGKAAKLATASNAIATTVMRASGLNALTAANKIAFSKMMMDKYGRLTRDKAWNDLHESDRKLLKSASITEQDWQVWRLAKPVEDASGNQLLSARSIYEIPDSQLTQFGDPAKIKDEMATRLQAHIMDEQGMAVLEAGLRERSMMNVGKRGSAMGEITRSMLQFKSFPMSFLMRHGARAMAQDSFAAKAWYAGSLLGMTTLLGGLVVQLKELANGNDPADMTEGDFYKRAFVAGGGLPILGDILVAGTDTSGRDAADFMIGPLGSDLNTLLKVSIGNATKLANGTETNSGNEIFKAVKNKIPAQNLWYTKAVTNRMIFDNIQDVIAPGYREKLQRKAERQQGRTRWWGDDLSDIQAPDFAKAVGN</sequence>
<proteinExistence type="predicted"/>
<name>A0A1B2LXA7_9GAMM</name>
<gene>
    <name evidence="1" type="ORF">BFG52_03885</name>
</gene>
<accession>A0A1B2LXA7</accession>
<evidence type="ECO:0000313" key="1">
    <source>
        <dbReference type="EMBL" id="AOA57577.1"/>
    </source>
</evidence>
<reference evidence="1 2" key="1">
    <citation type="submission" date="2016-08" db="EMBL/GenBank/DDBJ databases">
        <authorList>
            <person name="Seilhamer J.J."/>
        </authorList>
    </citation>
    <scope>NUCLEOTIDE SEQUENCE [LARGE SCALE GENOMIC DNA]</scope>
    <source>
        <strain evidence="1 2">BRTC-1</strain>
    </source>
</reference>
<dbReference type="OrthoDB" id="6576970at2"/>
<protein>
    <submittedName>
        <fullName evidence="1">Uncharacterized protein</fullName>
    </submittedName>
</protein>
<evidence type="ECO:0000313" key="2">
    <source>
        <dbReference type="Proteomes" id="UP000093391"/>
    </source>
</evidence>
<dbReference type="Proteomes" id="UP000093391">
    <property type="component" value="Chromosome"/>
</dbReference>
<keyword evidence="2" id="KW-1185">Reference proteome</keyword>
<dbReference type="AlphaFoldDB" id="A0A1B2LXA7"/>
<organism evidence="1 2">
    <name type="scientific">Acinetobacter larvae</name>
    <dbReference type="NCBI Taxonomy" id="1789224"/>
    <lineage>
        <taxon>Bacteria</taxon>
        <taxon>Pseudomonadati</taxon>
        <taxon>Pseudomonadota</taxon>
        <taxon>Gammaproteobacteria</taxon>
        <taxon>Moraxellales</taxon>
        <taxon>Moraxellaceae</taxon>
        <taxon>Acinetobacter</taxon>
    </lineage>
</organism>
<dbReference type="RefSeq" id="WP_067552874.1">
    <property type="nucleotide sequence ID" value="NZ_CP016895.1"/>
</dbReference>
<dbReference type="EMBL" id="CP016895">
    <property type="protein sequence ID" value="AOA57577.1"/>
    <property type="molecule type" value="Genomic_DNA"/>
</dbReference>
<dbReference type="STRING" id="1789224.BFG52_03885"/>
<dbReference type="KEGG" id="ala:BFG52_03885"/>